<proteinExistence type="inferred from homology"/>
<dbReference type="Pfam" id="PF10609">
    <property type="entry name" value="ParA"/>
    <property type="match status" value="1"/>
</dbReference>
<evidence type="ECO:0000256" key="3">
    <source>
        <dbReference type="ARBA" id="ARBA00022840"/>
    </source>
</evidence>
<keyword evidence="2 6" id="KW-0547">Nucleotide-binding</keyword>
<dbReference type="InterPro" id="IPR033756">
    <property type="entry name" value="YlxH/NBP35"/>
</dbReference>
<dbReference type="PANTHER" id="PTHR42961">
    <property type="entry name" value="IRON-SULFUR PROTEIN NUBPL"/>
    <property type="match status" value="1"/>
</dbReference>
<dbReference type="CDD" id="cd02037">
    <property type="entry name" value="Mrp_NBP35"/>
    <property type="match status" value="1"/>
</dbReference>
<sequence length="279" mass="29696">MSEHCDHNCDHCAAGCAAPAAAARAAAKQENRVARVVGVVSGKGGVGKSLVTALLASGGRRRGMRTGILDADITGPSIPKMFGLHEKVFSDGKAILPAVTRDGTEVISMNLCLPREEDPVVWRGPVIAGTVTQFWEDVDWGELDCLFVDMPPGTGDVPLTVFQSLPVSGIVVVTSPQELVGLIVKKAFHMARLMKIPVLGIVENMAYFECPDCGKRHHIFGRGHAGEEARALGVGAVAHIPMDPHFAELCDRGRVEDLEGPWLDDILDAIQRSGKGAHA</sequence>
<dbReference type="Proteomes" id="UP000008957">
    <property type="component" value="Chromosome"/>
</dbReference>
<evidence type="ECO:0000256" key="6">
    <source>
        <dbReference type="HAMAP-Rule" id="MF_02040"/>
    </source>
</evidence>
<dbReference type="RefSeq" id="WP_015556817.1">
    <property type="nucleotide sequence ID" value="NC_021038.1"/>
</dbReference>
<reference evidence="8" key="1">
    <citation type="submission" date="2010-03" db="EMBL/GenBank/DDBJ databases">
        <title>The genome sequence of Synergistetes sp. SGP1.</title>
        <authorList>
            <consortium name="metaHIT consortium -- http://www.metahit.eu/"/>
            <person name="Pajon A."/>
            <person name="Turner K."/>
            <person name="Parkhill J."/>
            <person name="Wade W."/>
            <person name="Vartoukian S."/>
        </authorList>
    </citation>
    <scope>NUCLEOTIDE SEQUENCE [LARGE SCALE GENOMIC DNA]</scope>
    <source>
        <strain evidence="8">SGP1</strain>
    </source>
</reference>
<dbReference type="AlphaFoldDB" id="A0AB94IY65"/>
<evidence type="ECO:0000313" key="8">
    <source>
        <dbReference type="Proteomes" id="UP000008957"/>
    </source>
</evidence>
<comment type="function">
    <text evidence="6">Binds and transfers iron-sulfur (Fe-S) clusters to target apoproteins. Can hydrolyze ATP.</text>
</comment>
<comment type="similarity">
    <text evidence="6">Belongs to the Mrp/NBP35 ATP-binding proteins family.</text>
</comment>
<dbReference type="FunFam" id="3.40.50.300:FF:001119">
    <property type="entry name" value="Iron-sulfur cluster carrier protein"/>
    <property type="match status" value="1"/>
</dbReference>
<comment type="subunit">
    <text evidence="6">Homodimer.</text>
</comment>
<evidence type="ECO:0000256" key="5">
    <source>
        <dbReference type="ARBA" id="ARBA00023014"/>
    </source>
</evidence>
<evidence type="ECO:0000256" key="1">
    <source>
        <dbReference type="ARBA" id="ARBA00022723"/>
    </source>
</evidence>
<dbReference type="EMBL" id="FP929056">
    <property type="protein sequence ID" value="CBL28670.1"/>
    <property type="molecule type" value="Genomic_DNA"/>
</dbReference>
<keyword evidence="8" id="KW-1185">Reference proteome</keyword>
<organism evidence="7 8">
    <name type="scientific">Fretibacterium fastidiosum</name>
    <dbReference type="NCBI Taxonomy" id="651822"/>
    <lineage>
        <taxon>Bacteria</taxon>
        <taxon>Thermotogati</taxon>
        <taxon>Synergistota</taxon>
        <taxon>Synergistia</taxon>
        <taxon>Synergistales</taxon>
        <taxon>Aminobacteriaceae</taxon>
        <taxon>Fretibacterium</taxon>
    </lineage>
</organism>
<keyword evidence="6" id="KW-0378">Hydrolase</keyword>
<dbReference type="InterPro" id="IPR019591">
    <property type="entry name" value="Mrp/NBP35_ATP-bd"/>
</dbReference>
<accession>A0AB94IY65</accession>
<dbReference type="GO" id="GO:0016887">
    <property type="term" value="F:ATP hydrolysis activity"/>
    <property type="evidence" value="ECO:0007669"/>
    <property type="project" value="UniProtKB-UniRule"/>
</dbReference>
<reference evidence="7 8" key="2">
    <citation type="submission" date="2010-03" db="EMBL/GenBank/DDBJ databases">
        <authorList>
            <person name="Pajon A."/>
        </authorList>
    </citation>
    <scope>NUCLEOTIDE SEQUENCE [LARGE SCALE GENOMIC DNA]</scope>
    <source>
        <strain evidence="7 8">SGP1</strain>
    </source>
</reference>
<keyword evidence="3 6" id="KW-0067">ATP-binding</keyword>
<keyword evidence="4 6" id="KW-0408">Iron</keyword>
<dbReference type="GO" id="GO:0051539">
    <property type="term" value="F:4 iron, 4 sulfur cluster binding"/>
    <property type="evidence" value="ECO:0007669"/>
    <property type="project" value="TreeGrafter"/>
</dbReference>
<dbReference type="Gene3D" id="3.40.50.300">
    <property type="entry name" value="P-loop containing nucleotide triphosphate hydrolases"/>
    <property type="match status" value="1"/>
</dbReference>
<dbReference type="GO" id="GO:0016226">
    <property type="term" value="P:iron-sulfur cluster assembly"/>
    <property type="evidence" value="ECO:0007669"/>
    <property type="project" value="InterPro"/>
</dbReference>
<evidence type="ECO:0000256" key="4">
    <source>
        <dbReference type="ARBA" id="ARBA00023004"/>
    </source>
</evidence>
<evidence type="ECO:0000256" key="2">
    <source>
        <dbReference type="ARBA" id="ARBA00022741"/>
    </source>
</evidence>
<dbReference type="InterPro" id="IPR044304">
    <property type="entry name" value="NUBPL-like"/>
</dbReference>
<evidence type="ECO:0000313" key="7">
    <source>
        <dbReference type="EMBL" id="CBL28670.1"/>
    </source>
</evidence>
<dbReference type="GO" id="GO:0005524">
    <property type="term" value="F:ATP binding"/>
    <property type="evidence" value="ECO:0007669"/>
    <property type="project" value="UniProtKB-UniRule"/>
</dbReference>
<dbReference type="KEGG" id="sbr:SY1_17590"/>
<dbReference type="PANTHER" id="PTHR42961:SF2">
    <property type="entry name" value="IRON-SULFUR PROTEIN NUBPL"/>
    <property type="match status" value="1"/>
</dbReference>
<keyword evidence="5 6" id="KW-0411">Iron-sulfur</keyword>
<dbReference type="GO" id="GO:0046872">
    <property type="term" value="F:metal ion binding"/>
    <property type="evidence" value="ECO:0007669"/>
    <property type="project" value="UniProtKB-KW"/>
</dbReference>
<dbReference type="InterPro" id="IPR027417">
    <property type="entry name" value="P-loop_NTPase"/>
</dbReference>
<dbReference type="GO" id="GO:0140663">
    <property type="term" value="F:ATP-dependent FeS chaperone activity"/>
    <property type="evidence" value="ECO:0007669"/>
    <property type="project" value="InterPro"/>
</dbReference>
<feature type="binding site" evidence="6">
    <location>
        <begin position="42"/>
        <end position="49"/>
    </location>
    <ligand>
        <name>ATP</name>
        <dbReference type="ChEBI" id="CHEBI:30616"/>
    </ligand>
</feature>
<name>A0AB94IY65_9BACT</name>
<dbReference type="HAMAP" id="MF_02040">
    <property type="entry name" value="Mrp_NBP35"/>
    <property type="match status" value="1"/>
</dbReference>
<protein>
    <recommendedName>
        <fullName evidence="6">Iron-sulfur cluster carrier protein</fullName>
    </recommendedName>
</protein>
<keyword evidence="1 6" id="KW-0479">Metal-binding</keyword>
<gene>
    <name evidence="7" type="ORF">SY1_17590</name>
</gene>
<dbReference type="SUPFAM" id="SSF52540">
    <property type="entry name" value="P-loop containing nucleoside triphosphate hydrolases"/>
    <property type="match status" value="1"/>
</dbReference>